<gene>
    <name evidence="2" type="ORF">ALC60_00303</name>
</gene>
<name>A0A151XK69_9HYME</name>
<keyword evidence="3" id="KW-1185">Reference proteome</keyword>
<dbReference type="Proteomes" id="UP000075809">
    <property type="component" value="Unassembled WGS sequence"/>
</dbReference>
<reference evidence="2 3" key="1">
    <citation type="submission" date="2015-09" db="EMBL/GenBank/DDBJ databases">
        <title>Trachymyrmex zeteki WGS genome.</title>
        <authorList>
            <person name="Nygaard S."/>
            <person name="Hu H."/>
            <person name="Boomsma J."/>
            <person name="Zhang G."/>
        </authorList>
    </citation>
    <scope>NUCLEOTIDE SEQUENCE [LARGE SCALE GENOMIC DNA]</scope>
    <source>
        <strain evidence="2">Tzet28-1</strain>
        <tissue evidence="2">Whole body</tissue>
    </source>
</reference>
<sequence>MNVRTTGPPVPSTEEEPAEIPCVLVFAFEKIEFFASFAYRRCSKFVDRRERVTGQTRACCIDYNISKKIFAKAMEFQRKVGKVRAFGALRTRDTVVFQIHRARSYTKCPRRCSRMSQDVKRSSICEGEAWNRPAVVFRREAIATLLHMNDNNCNTMLVNHSTNLVMAPARFLMDFVSNELLRLPLSNLSHRGCDEVSLLRRNEALNRCLIVDRPGSLKATRAPYLLSRDEISPKRDRPRFEGSQEAFVPKRPRGTRGPRPAAMQDRKIPDASSRHPVSVVLPSGRWMTDDRRAQPIFRLNSCESYTPDYGRRRTHSPFSNSDTADTIAVTFTMKKLTDIIFLNNFFQHVPVNTFLGSAFVGFLARKGIIVRFLVESCGLTYARSIRRVTGLALLAWQGRFFFAFPNALCSLPRVRVYTVYAFSRRTNRDCIRPGRNHCLRRSPTGLTSKRLLKRNR</sequence>
<evidence type="ECO:0000256" key="1">
    <source>
        <dbReference type="SAM" id="MobiDB-lite"/>
    </source>
</evidence>
<accession>A0A151XK69</accession>
<dbReference type="EMBL" id="KQ982052">
    <property type="protein sequence ID" value="KYQ60678.1"/>
    <property type="molecule type" value="Genomic_DNA"/>
</dbReference>
<evidence type="ECO:0000313" key="3">
    <source>
        <dbReference type="Proteomes" id="UP000075809"/>
    </source>
</evidence>
<evidence type="ECO:0000313" key="2">
    <source>
        <dbReference type="EMBL" id="KYQ60678.1"/>
    </source>
</evidence>
<organism evidence="2 3">
    <name type="scientific">Mycetomoellerius zeteki</name>
    <dbReference type="NCBI Taxonomy" id="64791"/>
    <lineage>
        <taxon>Eukaryota</taxon>
        <taxon>Metazoa</taxon>
        <taxon>Ecdysozoa</taxon>
        <taxon>Arthropoda</taxon>
        <taxon>Hexapoda</taxon>
        <taxon>Insecta</taxon>
        <taxon>Pterygota</taxon>
        <taxon>Neoptera</taxon>
        <taxon>Endopterygota</taxon>
        <taxon>Hymenoptera</taxon>
        <taxon>Apocrita</taxon>
        <taxon>Aculeata</taxon>
        <taxon>Formicoidea</taxon>
        <taxon>Formicidae</taxon>
        <taxon>Myrmicinae</taxon>
        <taxon>Mycetomoellerius</taxon>
    </lineage>
</organism>
<protein>
    <submittedName>
        <fullName evidence="2">Uncharacterized protein</fullName>
    </submittedName>
</protein>
<dbReference type="AlphaFoldDB" id="A0A151XK69"/>
<feature type="compositionally biased region" description="Basic and acidic residues" evidence="1">
    <location>
        <begin position="264"/>
        <end position="273"/>
    </location>
</feature>
<feature type="region of interest" description="Disordered" evidence="1">
    <location>
        <begin position="248"/>
        <end position="275"/>
    </location>
</feature>
<dbReference type="STRING" id="64791.A0A151XK69"/>
<proteinExistence type="predicted"/>